<gene>
    <name evidence="1" type="ORF">FOXG_19903</name>
</gene>
<organism evidence="1 2">
    <name type="scientific">Fusarium oxysporum f. sp. lycopersici (strain 4287 / CBS 123668 / FGSC 9935 / NRRL 34936)</name>
    <name type="common">Fusarium vascular wilt of tomato</name>
    <dbReference type="NCBI Taxonomy" id="426428"/>
    <lineage>
        <taxon>Eukaryota</taxon>
        <taxon>Fungi</taxon>
        <taxon>Dikarya</taxon>
        <taxon>Ascomycota</taxon>
        <taxon>Pezizomycotina</taxon>
        <taxon>Sordariomycetes</taxon>
        <taxon>Hypocreomycetidae</taxon>
        <taxon>Hypocreales</taxon>
        <taxon>Nectriaceae</taxon>
        <taxon>Fusarium</taxon>
        <taxon>Fusarium oxysporum species complex</taxon>
    </lineage>
</organism>
<name>A0A0J9V9Y8_FUSO4</name>
<reference evidence="1" key="2">
    <citation type="journal article" date="2010" name="Nature">
        <title>Comparative genomics reveals mobile pathogenicity chromosomes in Fusarium.</title>
        <authorList>
            <person name="Ma L.J."/>
            <person name="van der Does H.C."/>
            <person name="Borkovich K.A."/>
            <person name="Coleman J.J."/>
            <person name="Daboussi M.J."/>
            <person name="Di Pietro A."/>
            <person name="Dufresne M."/>
            <person name="Freitag M."/>
            <person name="Grabherr M."/>
            <person name="Henrissat B."/>
            <person name="Houterman P.M."/>
            <person name="Kang S."/>
            <person name="Shim W.B."/>
            <person name="Woloshuk C."/>
            <person name="Xie X."/>
            <person name="Xu J.R."/>
            <person name="Antoniw J."/>
            <person name="Baker S.E."/>
            <person name="Bluhm B.H."/>
            <person name="Breakspear A."/>
            <person name="Brown D.W."/>
            <person name="Butchko R.A."/>
            <person name="Chapman S."/>
            <person name="Coulson R."/>
            <person name="Coutinho P.M."/>
            <person name="Danchin E.G."/>
            <person name="Diener A."/>
            <person name="Gale L.R."/>
            <person name="Gardiner D.M."/>
            <person name="Goff S."/>
            <person name="Hammond-Kosack K.E."/>
            <person name="Hilburn K."/>
            <person name="Hua-Van A."/>
            <person name="Jonkers W."/>
            <person name="Kazan K."/>
            <person name="Kodira C.D."/>
            <person name="Koehrsen M."/>
            <person name="Kumar L."/>
            <person name="Lee Y.H."/>
            <person name="Li L."/>
            <person name="Manners J.M."/>
            <person name="Miranda-Saavedra D."/>
            <person name="Mukherjee M."/>
            <person name="Park G."/>
            <person name="Park J."/>
            <person name="Park S.Y."/>
            <person name="Proctor R.H."/>
            <person name="Regev A."/>
            <person name="Ruiz-Roldan M.C."/>
            <person name="Sain D."/>
            <person name="Sakthikumar S."/>
            <person name="Sykes S."/>
            <person name="Schwartz D.C."/>
            <person name="Turgeon B.G."/>
            <person name="Wapinski I."/>
            <person name="Yoder O."/>
            <person name="Young S."/>
            <person name="Zeng Q."/>
            <person name="Zhou S."/>
            <person name="Galagan J."/>
            <person name="Cuomo C.A."/>
            <person name="Kistler H.C."/>
            <person name="Rep M."/>
        </authorList>
    </citation>
    <scope>NUCLEOTIDE SEQUENCE [LARGE SCALE GENOMIC DNA]</scope>
    <source>
        <strain evidence="1">4287</strain>
    </source>
</reference>
<dbReference type="RefSeq" id="XP_018245801.1">
    <property type="nucleotide sequence ID" value="XM_018400182.1"/>
</dbReference>
<dbReference type="AlphaFoldDB" id="A0A0J9V9Y8"/>
<dbReference type="VEuPathDB" id="FungiDB:FOXG_19903"/>
<reference evidence="1" key="1">
    <citation type="submission" date="2007-04" db="EMBL/GenBank/DDBJ databases">
        <authorList>
            <consortium name="The Broad Institute Genome Sequencing Platform"/>
            <person name="Birren B."/>
            <person name="Lander E."/>
            <person name="Galagan J."/>
            <person name="Nusbaum C."/>
            <person name="Devon K."/>
            <person name="Ma L.-J."/>
            <person name="Jaffe D."/>
            <person name="Butler J."/>
            <person name="Alvarez P."/>
            <person name="Gnerre S."/>
            <person name="Grabherr M."/>
            <person name="Kleber M."/>
            <person name="Mauceli E."/>
            <person name="Brockman W."/>
            <person name="MacCallum I.A."/>
            <person name="Young S."/>
            <person name="LaButti K."/>
            <person name="DeCaprio D."/>
            <person name="Crawford M."/>
            <person name="Koehrsen M."/>
            <person name="Engels R."/>
            <person name="Montgomery P."/>
            <person name="Pearson M."/>
            <person name="Howarth C."/>
            <person name="Larson L."/>
            <person name="White J."/>
            <person name="O'Leary S."/>
            <person name="Kodira C."/>
            <person name="Zeng Q."/>
            <person name="Yandava C."/>
            <person name="Alvarado L."/>
            <person name="Kistler C."/>
            <person name="Shim W.-B."/>
            <person name="Kang S."/>
            <person name="Woloshuk C."/>
        </authorList>
    </citation>
    <scope>NUCLEOTIDE SEQUENCE</scope>
    <source>
        <strain evidence="1">4287</strain>
    </source>
</reference>
<evidence type="ECO:0008006" key="3">
    <source>
        <dbReference type="Google" id="ProtNLM"/>
    </source>
</evidence>
<dbReference type="GeneID" id="28960609"/>
<dbReference type="KEGG" id="fox:FOXG_19903"/>
<proteinExistence type="predicted"/>
<dbReference type="OrthoDB" id="5015970at2759"/>
<accession>A0A0J9V9Y8</accession>
<evidence type="ECO:0000313" key="2">
    <source>
        <dbReference type="Proteomes" id="UP000009097"/>
    </source>
</evidence>
<protein>
    <recommendedName>
        <fullName evidence="3">F-box domain-containing protein</fullName>
    </recommendedName>
</protein>
<dbReference type="Proteomes" id="UP000009097">
    <property type="component" value="Unassembled WGS sequence"/>
</dbReference>
<dbReference type="EMBL" id="DS231705">
    <property type="protein sequence ID" value="KNB07756.1"/>
    <property type="molecule type" value="Genomic_DNA"/>
</dbReference>
<evidence type="ECO:0000313" key="1">
    <source>
        <dbReference type="EMBL" id="KNB07756.1"/>
    </source>
</evidence>
<sequence length="313" mass="34622">MASSSTISTPPLSNDLPRLPLEIWIQIFEGLESLGNFQSLISASPIAFGYFQGGKSHILRLFVDNINNHIDNDIIALLLSSFRVRKLLHKTPGLTLSQIGDEISAFLNPLFRPDTPNPFQEWDRNLSAVVKVTISFRKIDSAIWVYKAIRGRVWFMDHMSSVPFPSQPEASKSELKKFLVTFMHHTILLDLSTYREGTLFNPRTSILDSVAWQAANPNLEDIVPKLWQRSSNQAGALVISDRGLAHVAVNIAIDLHGRSEDGDGGYTQVTPLLSTLPLVASEEPQSKYPGVSSVSPSPTLMSYLSARLNGGVR</sequence>